<keyword evidence="3" id="KW-1185">Reference proteome</keyword>
<evidence type="ECO:0000256" key="1">
    <source>
        <dbReference type="SAM" id="MobiDB-lite"/>
    </source>
</evidence>
<feature type="region of interest" description="Disordered" evidence="1">
    <location>
        <begin position="89"/>
        <end position="160"/>
    </location>
</feature>
<protein>
    <submittedName>
        <fullName evidence="2">Uncharacterized protein</fullName>
    </submittedName>
</protein>
<dbReference type="EMBL" id="JAACFV010000007">
    <property type="protein sequence ID" value="KAF7513195.1"/>
    <property type="molecule type" value="Genomic_DNA"/>
</dbReference>
<feature type="compositionally biased region" description="Gly residues" evidence="1">
    <location>
        <begin position="185"/>
        <end position="197"/>
    </location>
</feature>
<dbReference type="OrthoDB" id="10438301at2759"/>
<gene>
    <name evidence="2" type="ORF">GJ744_010591</name>
</gene>
<dbReference type="AlphaFoldDB" id="A0A8H7APR4"/>
<evidence type="ECO:0000313" key="3">
    <source>
        <dbReference type="Proteomes" id="UP000606974"/>
    </source>
</evidence>
<dbReference type="Proteomes" id="UP000606974">
    <property type="component" value="Unassembled WGS sequence"/>
</dbReference>
<evidence type="ECO:0000313" key="2">
    <source>
        <dbReference type="EMBL" id="KAF7513195.1"/>
    </source>
</evidence>
<feature type="region of interest" description="Disordered" evidence="1">
    <location>
        <begin position="178"/>
        <end position="221"/>
    </location>
</feature>
<proteinExistence type="predicted"/>
<sequence>MDMDTGLTLLTTLLSPTPLLFSWFTWLKPSTALPRIRHDVQYFTNLMAANRAAAMLDRTALVAPEELHRDHAFVEGGFGVHPAAVGNTGAAGAGATRRVQRERVSPEEEEMTYLQWEEMRRSGEEDRERKERENKKERTARGNQRGIVARVGEEETDVEAEDRAWVRSQRAAKMRCVGYDLSPGPGQGQSQQGGGGTRSVWGAPGAVPPASGKASGPSGVDIEALWGEMPALGAKRAAQ</sequence>
<organism evidence="2 3">
    <name type="scientific">Endocarpon pusillum</name>
    <dbReference type="NCBI Taxonomy" id="364733"/>
    <lineage>
        <taxon>Eukaryota</taxon>
        <taxon>Fungi</taxon>
        <taxon>Dikarya</taxon>
        <taxon>Ascomycota</taxon>
        <taxon>Pezizomycotina</taxon>
        <taxon>Eurotiomycetes</taxon>
        <taxon>Chaetothyriomycetidae</taxon>
        <taxon>Verrucariales</taxon>
        <taxon>Verrucariaceae</taxon>
        <taxon>Endocarpon</taxon>
    </lineage>
</organism>
<reference evidence="2" key="1">
    <citation type="submission" date="2020-02" db="EMBL/GenBank/DDBJ databases">
        <authorList>
            <person name="Palmer J.M."/>
        </authorList>
    </citation>
    <scope>NUCLEOTIDE SEQUENCE</scope>
    <source>
        <strain evidence="2">EPUS1.4</strain>
        <tissue evidence="2">Thallus</tissue>
    </source>
</reference>
<accession>A0A8H7APR4</accession>
<feature type="compositionally biased region" description="Basic and acidic residues" evidence="1">
    <location>
        <begin position="117"/>
        <end position="140"/>
    </location>
</feature>
<comment type="caution">
    <text evidence="2">The sequence shown here is derived from an EMBL/GenBank/DDBJ whole genome shotgun (WGS) entry which is preliminary data.</text>
</comment>
<name>A0A8H7APR4_9EURO</name>